<evidence type="ECO:0000313" key="2">
    <source>
        <dbReference type="EMBL" id="AZA08529.1"/>
    </source>
</evidence>
<organism evidence="2 3">
    <name type="scientific">Corynebacterium pseudopelargi</name>
    <dbReference type="NCBI Taxonomy" id="2080757"/>
    <lineage>
        <taxon>Bacteria</taxon>
        <taxon>Bacillati</taxon>
        <taxon>Actinomycetota</taxon>
        <taxon>Actinomycetes</taxon>
        <taxon>Mycobacteriales</taxon>
        <taxon>Corynebacteriaceae</taxon>
        <taxon>Corynebacterium</taxon>
    </lineage>
</organism>
<dbReference type="AlphaFoldDB" id="A0A3G6ISD8"/>
<accession>A0A3G6ISD8</accession>
<proteinExistence type="predicted"/>
<evidence type="ECO:0000256" key="1">
    <source>
        <dbReference type="SAM" id="MobiDB-lite"/>
    </source>
</evidence>
<sequence length="62" mass="6649">MLQVNNICSRFASRDPHAGNTAFDDNIWALFTVELELVSLNTPPVPAQRDSPAGAPQLGDIG</sequence>
<evidence type="ECO:0000313" key="3">
    <source>
        <dbReference type="Proteomes" id="UP000271426"/>
    </source>
</evidence>
<name>A0A3G6ISD8_9CORY</name>
<dbReference type="Proteomes" id="UP000271426">
    <property type="component" value="Chromosome"/>
</dbReference>
<keyword evidence="3" id="KW-1185">Reference proteome</keyword>
<protein>
    <submittedName>
        <fullName evidence="2">Uncharacterized protein</fullName>
    </submittedName>
</protein>
<feature type="region of interest" description="Disordered" evidence="1">
    <location>
        <begin position="42"/>
        <end position="62"/>
    </location>
</feature>
<dbReference type="RefSeq" id="WP_123959557.1">
    <property type="nucleotide sequence ID" value="NZ_CP033898.1"/>
</dbReference>
<gene>
    <name evidence="2" type="ORF">CPPEL_01915</name>
</gene>
<dbReference type="EMBL" id="CP033898">
    <property type="protein sequence ID" value="AZA08529.1"/>
    <property type="molecule type" value="Genomic_DNA"/>
</dbReference>
<dbReference type="KEGG" id="cpso:CPPEL_01915"/>
<reference evidence="2 3" key="1">
    <citation type="submission" date="2018-11" db="EMBL/GenBank/DDBJ databases">
        <authorList>
            <person name="Kleinhagauer T."/>
            <person name="Glaeser S.P."/>
            <person name="Spergser J."/>
            <person name="Ruckert C."/>
            <person name="Kaempfer P."/>
            <person name="Busse H.-J."/>
        </authorList>
    </citation>
    <scope>NUCLEOTIDE SEQUENCE [LARGE SCALE GENOMIC DNA]</scope>
    <source>
        <strain evidence="2 3">812CH</strain>
    </source>
</reference>